<dbReference type="PANTHER" id="PTHR23427:SF2">
    <property type="entry name" value="SURFEIT LOCUS PROTEIN 1"/>
    <property type="match status" value="1"/>
</dbReference>
<dbReference type="CDD" id="cd06662">
    <property type="entry name" value="SURF1"/>
    <property type="match status" value="1"/>
</dbReference>
<sequence length="299" mass="33118">MSSYRFLFTGKWVGWFLLVVLLAAVCVLLGNWQMDRREQARDVISAIESNYDRAPVEFSTVPQIFETAAEADEWTPVALRGEYDVARQRIVRNRPLNGRPGYEVLVPLRLESGAAVIVDRGWLPIGNIQAGRPDDVPAPPEGDVTVVVRMKPGEAAVDRGAPEGQLASIRLEDYAAELDYPVYTGAYGMMASEDPAPATQPVAIPKPAIDEGPHLSYSMQWYAFGLLFFVGYGYAARQQARMDELQAEDEAHGIHEANPARRTAAPKRRRNRPTAEEEEDALLDAQGFRTDGSLLSKDD</sequence>
<dbReference type="InterPro" id="IPR045214">
    <property type="entry name" value="Surf1/Surf4"/>
</dbReference>
<evidence type="ECO:0000256" key="2">
    <source>
        <dbReference type="ARBA" id="ARBA00007165"/>
    </source>
</evidence>
<accession>A0ABQ5MTD7</accession>
<comment type="similarity">
    <text evidence="2 6">Belongs to the SURF1 family.</text>
</comment>
<organism evidence="8 9">
    <name type="scientific">Arthrobacter mangrovi</name>
    <dbReference type="NCBI Taxonomy" id="2966350"/>
    <lineage>
        <taxon>Bacteria</taxon>
        <taxon>Bacillati</taxon>
        <taxon>Actinomycetota</taxon>
        <taxon>Actinomycetes</taxon>
        <taxon>Micrococcales</taxon>
        <taxon>Micrococcaceae</taxon>
        <taxon>Arthrobacter</taxon>
    </lineage>
</organism>
<comment type="caution">
    <text evidence="6">Lacks conserved residue(s) required for the propagation of feature annotation.</text>
</comment>
<evidence type="ECO:0000256" key="6">
    <source>
        <dbReference type="RuleBase" id="RU363076"/>
    </source>
</evidence>
<comment type="subcellular location">
    <subcellularLocation>
        <location evidence="6">Cell membrane</location>
        <topology evidence="6">Multi-pass membrane protein</topology>
    </subcellularLocation>
    <subcellularLocation>
        <location evidence="1">Membrane</location>
    </subcellularLocation>
</comment>
<dbReference type="PROSITE" id="PS50895">
    <property type="entry name" value="SURF1"/>
    <property type="match status" value="1"/>
</dbReference>
<keyword evidence="6" id="KW-1003">Cell membrane</keyword>
<dbReference type="Proteomes" id="UP001209654">
    <property type="component" value="Unassembled WGS sequence"/>
</dbReference>
<keyword evidence="9" id="KW-1185">Reference proteome</keyword>
<dbReference type="RefSeq" id="WP_264795399.1">
    <property type="nucleotide sequence ID" value="NZ_BRVS01000007.1"/>
</dbReference>
<comment type="caution">
    <text evidence="8">The sequence shown here is derived from an EMBL/GenBank/DDBJ whole genome shotgun (WGS) entry which is preliminary data.</text>
</comment>
<evidence type="ECO:0000256" key="3">
    <source>
        <dbReference type="ARBA" id="ARBA00022692"/>
    </source>
</evidence>
<reference evidence="8 9" key="1">
    <citation type="journal article" date="2023" name="Int. J. Syst. Evol. Microbiol.">
        <title>Arthrobacter mangrovi sp. nov., an actinobacterium isolated from the rhizosphere of a mangrove.</title>
        <authorList>
            <person name="Hamada M."/>
            <person name="Saitou S."/>
            <person name="Enomoto N."/>
            <person name="Nanri K."/>
            <person name="Hidaka K."/>
            <person name="Miura T."/>
            <person name="Tamura T."/>
        </authorList>
    </citation>
    <scope>NUCLEOTIDE SEQUENCE [LARGE SCALE GENOMIC DNA]</scope>
    <source>
        <strain evidence="8 9">NBRC 112813</strain>
    </source>
</reference>
<evidence type="ECO:0000256" key="1">
    <source>
        <dbReference type="ARBA" id="ARBA00004370"/>
    </source>
</evidence>
<evidence type="ECO:0000256" key="7">
    <source>
        <dbReference type="SAM" id="MobiDB-lite"/>
    </source>
</evidence>
<evidence type="ECO:0000313" key="9">
    <source>
        <dbReference type="Proteomes" id="UP001209654"/>
    </source>
</evidence>
<keyword evidence="4 6" id="KW-1133">Transmembrane helix</keyword>
<evidence type="ECO:0000313" key="8">
    <source>
        <dbReference type="EMBL" id="GLB67257.1"/>
    </source>
</evidence>
<protein>
    <recommendedName>
        <fullName evidence="6">SURF1-like protein</fullName>
    </recommendedName>
</protein>
<dbReference type="PANTHER" id="PTHR23427">
    <property type="entry name" value="SURFEIT LOCUS PROTEIN"/>
    <property type="match status" value="1"/>
</dbReference>
<name>A0ABQ5MTD7_9MICC</name>
<evidence type="ECO:0000256" key="4">
    <source>
        <dbReference type="ARBA" id="ARBA00022989"/>
    </source>
</evidence>
<feature type="transmembrane region" description="Helical" evidence="6">
    <location>
        <begin position="12"/>
        <end position="32"/>
    </location>
</feature>
<gene>
    <name evidence="8" type="ORF">AHIS1636_16970</name>
</gene>
<keyword evidence="5 6" id="KW-0472">Membrane</keyword>
<evidence type="ECO:0000256" key="5">
    <source>
        <dbReference type="ARBA" id="ARBA00023136"/>
    </source>
</evidence>
<dbReference type="InterPro" id="IPR002994">
    <property type="entry name" value="Surf1/Shy1"/>
</dbReference>
<dbReference type="Pfam" id="PF02104">
    <property type="entry name" value="SURF1"/>
    <property type="match status" value="1"/>
</dbReference>
<proteinExistence type="inferred from homology"/>
<dbReference type="EMBL" id="BRVS01000007">
    <property type="protein sequence ID" value="GLB67257.1"/>
    <property type="molecule type" value="Genomic_DNA"/>
</dbReference>
<keyword evidence="3 6" id="KW-0812">Transmembrane</keyword>
<feature type="region of interest" description="Disordered" evidence="7">
    <location>
        <begin position="251"/>
        <end position="299"/>
    </location>
</feature>